<keyword evidence="3" id="KW-0479">Metal-binding</keyword>
<evidence type="ECO:0000259" key="6">
    <source>
        <dbReference type="PROSITE" id="PS51918"/>
    </source>
</evidence>
<dbReference type="Pfam" id="PF08756">
    <property type="entry name" value="YfkB"/>
    <property type="match status" value="1"/>
</dbReference>
<dbReference type="NCBIfam" id="TIGR04478">
    <property type="entry name" value="rSAM_YfkAB"/>
    <property type="match status" value="1"/>
</dbReference>
<dbReference type="InterPro" id="IPR058240">
    <property type="entry name" value="rSAM_sf"/>
</dbReference>
<dbReference type="GO" id="GO:0051539">
    <property type="term" value="F:4 iron, 4 sulfur cluster binding"/>
    <property type="evidence" value="ECO:0007669"/>
    <property type="project" value="UniProtKB-KW"/>
</dbReference>
<evidence type="ECO:0000256" key="2">
    <source>
        <dbReference type="ARBA" id="ARBA00022691"/>
    </source>
</evidence>
<keyword evidence="2" id="KW-0949">S-adenosyl-L-methionine</keyword>
<dbReference type="PROSITE" id="PS51918">
    <property type="entry name" value="RADICAL_SAM"/>
    <property type="match status" value="1"/>
</dbReference>
<dbReference type="PANTHER" id="PTHR42836">
    <property type="entry name" value="7-CARBOXY-7-DEAZAGUANINE SYNTHASE"/>
    <property type="match status" value="1"/>
</dbReference>
<dbReference type="SFLD" id="SFLDG01097">
    <property type="entry name" value="Uncharacterised_Radical_SAM_Su"/>
    <property type="match status" value="1"/>
</dbReference>
<protein>
    <submittedName>
        <fullName evidence="7">Radical SAM/CxCxxxxC motif protein YfkAB</fullName>
    </submittedName>
</protein>
<evidence type="ECO:0000313" key="8">
    <source>
        <dbReference type="Proteomes" id="UP000538292"/>
    </source>
</evidence>
<dbReference type="Proteomes" id="UP000538292">
    <property type="component" value="Unassembled WGS sequence"/>
</dbReference>
<proteinExistence type="predicted"/>
<dbReference type="SUPFAM" id="SSF102114">
    <property type="entry name" value="Radical SAM enzymes"/>
    <property type="match status" value="1"/>
</dbReference>
<evidence type="ECO:0000256" key="1">
    <source>
        <dbReference type="ARBA" id="ARBA00022485"/>
    </source>
</evidence>
<keyword evidence="8" id="KW-1185">Reference proteome</keyword>
<dbReference type="InterPro" id="IPR007197">
    <property type="entry name" value="rSAM"/>
</dbReference>
<dbReference type="SFLD" id="SFLDS00029">
    <property type="entry name" value="Radical_SAM"/>
    <property type="match status" value="1"/>
</dbReference>
<dbReference type="Gene3D" id="3.20.20.70">
    <property type="entry name" value="Aldolase class I"/>
    <property type="match status" value="1"/>
</dbReference>
<comment type="caution">
    <text evidence="7">The sequence shown here is derived from an EMBL/GenBank/DDBJ whole genome shotgun (WGS) entry which is preliminary data.</text>
</comment>
<dbReference type="InterPro" id="IPR031004">
    <property type="entry name" value="rSAM_YfkAB"/>
</dbReference>
<dbReference type="InterPro" id="IPR013785">
    <property type="entry name" value="Aldolase_TIM"/>
</dbReference>
<gene>
    <name evidence="7" type="primary">yfkAB</name>
    <name evidence="7" type="ORF">H2C83_15985</name>
</gene>
<feature type="domain" description="Radical SAM core" evidence="6">
    <location>
        <begin position="33"/>
        <end position="262"/>
    </location>
</feature>
<dbReference type="SFLD" id="SFLDG01067">
    <property type="entry name" value="SPASM/twitch_domain_containing"/>
    <property type="match status" value="1"/>
</dbReference>
<dbReference type="InterPro" id="IPR014866">
    <property type="entry name" value="YfkB"/>
</dbReference>
<evidence type="ECO:0000256" key="5">
    <source>
        <dbReference type="ARBA" id="ARBA00023014"/>
    </source>
</evidence>
<keyword evidence="5" id="KW-0411">Iron-sulfur</keyword>
<dbReference type="GO" id="GO:0046872">
    <property type="term" value="F:metal ion binding"/>
    <property type="evidence" value="ECO:0007669"/>
    <property type="project" value="UniProtKB-KW"/>
</dbReference>
<keyword evidence="4" id="KW-0408">Iron</keyword>
<dbReference type="AlphaFoldDB" id="A0A7W2AS75"/>
<name>A0A7W2AS75_9BACL</name>
<evidence type="ECO:0000313" key="7">
    <source>
        <dbReference type="EMBL" id="MBA4603769.1"/>
    </source>
</evidence>
<evidence type="ECO:0000256" key="4">
    <source>
        <dbReference type="ARBA" id="ARBA00023004"/>
    </source>
</evidence>
<dbReference type="Pfam" id="PF04055">
    <property type="entry name" value="Radical_SAM"/>
    <property type="match status" value="1"/>
</dbReference>
<accession>A0A7W2AS75</accession>
<dbReference type="EMBL" id="JACEOL010000067">
    <property type="protein sequence ID" value="MBA4603769.1"/>
    <property type="molecule type" value="Genomic_DNA"/>
</dbReference>
<evidence type="ECO:0000256" key="3">
    <source>
        <dbReference type="ARBA" id="ARBA00022723"/>
    </source>
</evidence>
<reference evidence="7 8" key="1">
    <citation type="submission" date="2020-07" db="EMBL/GenBank/DDBJ databases">
        <title>Thermoactinomyces phylogeny.</title>
        <authorList>
            <person name="Dunlap C."/>
        </authorList>
    </citation>
    <scope>NUCLEOTIDE SEQUENCE [LARGE SCALE GENOMIC DNA]</scope>
    <source>
        <strain evidence="7 8">AMNI-1</strain>
    </source>
</reference>
<organism evidence="7 8">
    <name type="scientific">Thermoactinomyces mirandus</name>
    <dbReference type="NCBI Taxonomy" id="2756294"/>
    <lineage>
        <taxon>Bacteria</taxon>
        <taxon>Bacillati</taxon>
        <taxon>Bacillota</taxon>
        <taxon>Bacilli</taxon>
        <taxon>Bacillales</taxon>
        <taxon>Thermoactinomycetaceae</taxon>
        <taxon>Thermoactinomyces</taxon>
    </lineage>
</organism>
<keyword evidence="1" id="KW-0004">4Fe-4S</keyword>
<dbReference type="GO" id="GO:0003824">
    <property type="term" value="F:catalytic activity"/>
    <property type="evidence" value="ECO:0007669"/>
    <property type="project" value="InterPro"/>
</dbReference>
<dbReference type="CDD" id="cd01335">
    <property type="entry name" value="Radical_SAM"/>
    <property type="match status" value="1"/>
</dbReference>
<dbReference type="PANTHER" id="PTHR42836:SF2">
    <property type="entry name" value="PROTEIN YFKA-RELATED"/>
    <property type="match status" value="1"/>
</dbReference>
<sequence length="385" mass="44466">MNEKETGIMNQSEQKVNTPERDLWDPLYTKVEKGRYELTSVEFTVTHLCNLRCEHCAVGEDLAEKEGTPLPVDELLRSLDEVETLQTVSFTGGEPILNPQVVRGLIRPLLRYCRDRGIRTQLNSNLTLPLSRYLDWIEDLDVLHISYNYRNDEDFYRIVFKNYGKEVSPCTASALYQQMVDNACELSKLGVFISAESFLSPFTSPHIVKMHQAIVEMGCRRHEVNPLYPSDFARGMKLLSLDELRSTIWELVNHRNPDIWLLFGTLPFYPCSEKQEDRDLWLRLHQEPGVTVRQDPDGRSRLNVNAYTGNVIVTDFGDIPPLGNIRQDRLSDIFERWLEHPVAKKVHCFCPEAHCTGPNLLVANEYYPDWNFAERNAKVTVESNF</sequence>